<proteinExistence type="predicted"/>
<accession>A0A5J4QL69</accession>
<dbReference type="EMBL" id="SNRW01044986">
    <property type="protein sequence ID" value="KAA6322242.1"/>
    <property type="molecule type" value="Genomic_DNA"/>
</dbReference>
<dbReference type="OrthoDB" id="8188414at2759"/>
<gene>
    <name evidence="1" type="ORF">EZS28_054457</name>
</gene>
<name>A0A5J4QL69_9EUKA</name>
<comment type="caution">
    <text evidence="1">The sequence shown here is derived from an EMBL/GenBank/DDBJ whole genome shotgun (WGS) entry which is preliminary data.</text>
</comment>
<feature type="non-terminal residue" evidence="1">
    <location>
        <position position="1"/>
    </location>
</feature>
<evidence type="ECO:0000313" key="2">
    <source>
        <dbReference type="Proteomes" id="UP000324800"/>
    </source>
</evidence>
<protein>
    <submittedName>
        <fullName evidence="1">Uncharacterized protein</fullName>
    </submittedName>
</protein>
<organism evidence="1 2">
    <name type="scientific">Streblomastix strix</name>
    <dbReference type="NCBI Taxonomy" id="222440"/>
    <lineage>
        <taxon>Eukaryota</taxon>
        <taxon>Metamonada</taxon>
        <taxon>Preaxostyla</taxon>
        <taxon>Oxymonadida</taxon>
        <taxon>Streblomastigidae</taxon>
        <taxon>Streblomastix</taxon>
    </lineage>
</organism>
<reference evidence="1 2" key="1">
    <citation type="submission" date="2019-03" db="EMBL/GenBank/DDBJ databases">
        <title>Single cell metagenomics reveals metabolic interactions within the superorganism composed of flagellate Streblomastix strix and complex community of Bacteroidetes bacteria on its surface.</title>
        <authorList>
            <person name="Treitli S.C."/>
            <person name="Kolisko M."/>
            <person name="Husnik F."/>
            <person name="Keeling P."/>
            <person name="Hampl V."/>
        </authorList>
    </citation>
    <scope>NUCLEOTIDE SEQUENCE [LARGE SCALE GENOMIC DNA]</scope>
    <source>
        <strain evidence="1">ST1C</strain>
    </source>
</reference>
<sequence length="230" mass="24639">AIGGCESNTTLCSQLSREELNQTDISICSCYEFGDPRSSCSSSTQDCELASQSNLNDVSIGACSCYSVGDPRNECSQSKSCDDSEADLNNVPEIRCECNGDDDPRRGTICAVSRICESNDFVWTACLCSEGLSSGNCTCTEEYHNDQQCICDQSGKSEVYDLSTCLSTKICTDNNIPSGCTCPTISETAIGGCESNTTLCSQLSREELNQTDISICSCYEFGDPRSSCSS</sequence>
<dbReference type="AlphaFoldDB" id="A0A5J4QL69"/>
<dbReference type="Proteomes" id="UP000324800">
    <property type="component" value="Unassembled WGS sequence"/>
</dbReference>
<evidence type="ECO:0000313" key="1">
    <source>
        <dbReference type="EMBL" id="KAA6322242.1"/>
    </source>
</evidence>
<feature type="non-terminal residue" evidence="1">
    <location>
        <position position="230"/>
    </location>
</feature>